<feature type="chain" id="PRO_5003867384" description="Thioredoxin domain-containing protein" evidence="2">
    <location>
        <begin position="26"/>
        <end position="766"/>
    </location>
</feature>
<feature type="signal peptide" evidence="2">
    <location>
        <begin position="1"/>
        <end position="25"/>
    </location>
</feature>
<name>K3W5J9_GLOUD</name>
<reference evidence="4" key="2">
    <citation type="submission" date="2010-04" db="EMBL/GenBank/DDBJ databases">
        <authorList>
            <person name="Buell R."/>
            <person name="Hamilton J."/>
            <person name="Hostetler J."/>
        </authorList>
    </citation>
    <scope>NUCLEOTIDE SEQUENCE [LARGE SCALE GENOMIC DNA]</scope>
    <source>
        <strain evidence="4">DAOM:BR144</strain>
    </source>
</reference>
<evidence type="ECO:0000313" key="3">
    <source>
        <dbReference type="EnsemblProtists" id="PYU1_T000240"/>
    </source>
</evidence>
<reference evidence="4" key="1">
    <citation type="journal article" date="2010" name="Genome Biol.">
        <title>Genome sequence of the necrotrophic plant pathogen Pythium ultimum reveals original pathogenicity mechanisms and effector repertoire.</title>
        <authorList>
            <person name="Levesque C.A."/>
            <person name="Brouwer H."/>
            <person name="Cano L."/>
            <person name="Hamilton J.P."/>
            <person name="Holt C."/>
            <person name="Huitema E."/>
            <person name="Raffaele S."/>
            <person name="Robideau G.P."/>
            <person name="Thines M."/>
            <person name="Win J."/>
            <person name="Zerillo M.M."/>
            <person name="Beakes G.W."/>
            <person name="Boore J.L."/>
            <person name="Busam D."/>
            <person name="Dumas B."/>
            <person name="Ferriera S."/>
            <person name="Fuerstenberg S.I."/>
            <person name="Gachon C.M."/>
            <person name="Gaulin E."/>
            <person name="Govers F."/>
            <person name="Grenville-Briggs L."/>
            <person name="Horner N."/>
            <person name="Hostetler J."/>
            <person name="Jiang R.H."/>
            <person name="Johnson J."/>
            <person name="Krajaejun T."/>
            <person name="Lin H."/>
            <person name="Meijer H.J."/>
            <person name="Moore B."/>
            <person name="Morris P."/>
            <person name="Phuntmart V."/>
            <person name="Puiu D."/>
            <person name="Shetty J."/>
            <person name="Stajich J.E."/>
            <person name="Tripathy S."/>
            <person name="Wawra S."/>
            <person name="van West P."/>
            <person name="Whitty B.R."/>
            <person name="Coutinho P.M."/>
            <person name="Henrissat B."/>
            <person name="Martin F."/>
            <person name="Thomas P.D."/>
            <person name="Tyler B.M."/>
            <person name="De Vries R.P."/>
            <person name="Kamoun S."/>
            <person name="Yandell M."/>
            <person name="Tisserat N."/>
            <person name="Buell C.R."/>
        </authorList>
    </citation>
    <scope>NUCLEOTIDE SEQUENCE</scope>
    <source>
        <strain evidence="4">DAOM:BR144</strain>
    </source>
</reference>
<proteinExistence type="predicted"/>
<dbReference type="eggNOG" id="KOG0714">
    <property type="taxonomic scope" value="Eukaryota"/>
</dbReference>
<sequence>MARGASLSFLVYAVCGLLCFAATHALEILTTLAEVDAIESSPRLYTLLVVSSEESKDGIDALVEMAGKAYPSLGKLERDLDGIATFGVVDIASEKKVLVKKWSLQGLPALVIYTEEPKQNPYTGKAYRNPTLAAVDLLNQPAKLKKMMRDSVPSTFVSEIKMDQVATKDGVEKFVREQTQDGDKLVLLISKQNKPSHLYRALSTEFNGQGLNFAYVKYEESADNALLQGFNVEKAPALLVIQSSTELYRLEESKMKTYNDLKAFVEPYANKDASSTKTAQQSPIKGQKSALRFVDEAAFEQEVLGSQVVWIVAFLNFEQVAALPEQLWKKTYEELQKKAGIIGILGVKCDDERAICDKYGGPGIRVFPIKISKTGVITRAETIPDAFTEIDAAKNAALASIPDQVQVIYSAGELNAFVSRSASAKLLPVLLFTSKLDTPTVFKSLSLSFPSQNVAFGVVPDADPEVKGQFSVPASMSTALACLVTTAKDVGQPEGASPFGIIVYNKKTMGPYTYQNMMHFMMSVLSQYPHPKENAAAEETETDFAAFDTASSPSSLPYVRKDNLAELCGDNKICAIGFFDGHVDSLADGESVLSKSVGVLSRVAALSQKSKEPFQFMWTSGKCQRSFAEAFGVGEFQMPTVVVFSPSKSRYATNVGLFNEENVHGFLKSVLSGKIGTTPIDGVPELREECSFEDIQGELTQASDDNEDDDDLLSEILNDEQKQRALLEEQLKAEQKETSKSKKSKKSSKKSKKKSKKSKKNNRDEL</sequence>
<evidence type="ECO:0000313" key="4">
    <source>
        <dbReference type="Proteomes" id="UP000019132"/>
    </source>
</evidence>
<evidence type="ECO:0008006" key="5">
    <source>
        <dbReference type="Google" id="ProtNLM"/>
    </source>
</evidence>
<feature type="compositionally biased region" description="Acidic residues" evidence="1">
    <location>
        <begin position="704"/>
        <end position="713"/>
    </location>
</feature>
<dbReference type="EnsemblProtists" id="PYU1_T000240">
    <property type="protein sequence ID" value="PYU1_T000240"/>
    <property type="gene ID" value="PYU1_G000240"/>
</dbReference>
<dbReference type="EMBL" id="GL376636">
    <property type="status" value="NOT_ANNOTATED_CDS"/>
    <property type="molecule type" value="Genomic_DNA"/>
</dbReference>
<organism evidence="3 4">
    <name type="scientific">Globisporangium ultimum (strain ATCC 200006 / CBS 805.95 / DAOM BR144)</name>
    <name type="common">Pythium ultimum</name>
    <dbReference type="NCBI Taxonomy" id="431595"/>
    <lineage>
        <taxon>Eukaryota</taxon>
        <taxon>Sar</taxon>
        <taxon>Stramenopiles</taxon>
        <taxon>Oomycota</taxon>
        <taxon>Peronosporomycetes</taxon>
        <taxon>Pythiales</taxon>
        <taxon>Pythiaceae</taxon>
        <taxon>Globisporangium</taxon>
    </lineage>
</organism>
<dbReference type="Gene3D" id="3.40.30.10">
    <property type="entry name" value="Glutaredoxin"/>
    <property type="match status" value="2"/>
</dbReference>
<feature type="region of interest" description="Disordered" evidence="1">
    <location>
        <begin position="698"/>
        <end position="766"/>
    </location>
</feature>
<accession>K3W5J9</accession>
<feature type="compositionally biased region" description="Basic residues" evidence="1">
    <location>
        <begin position="741"/>
        <end position="760"/>
    </location>
</feature>
<dbReference type="InterPro" id="IPR052842">
    <property type="entry name" value="ER_Co-chaperone"/>
</dbReference>
<dbReference type="Proteomes" id="UP000019132">
    <property type="component" value="Unassembled WGS sequence"/>
</dbReference>
<reference evidence="3" key="3">
    <citation type="submission" date="2015-02" db="UniProtKB">
        <authorList>
            <consortium name="EnsemblProtists"/>
        </authorList>
    </citation>
    <scope>IDENTIFICATION</scope>
    <source>
        <strain evidence="3">DAOM BR144</strain>
    </source>
</reference>
<keyword evidence="4" id="KW-1185">Reference proteome</keyword>
<dbReference type="VEuPathDB" id="FungiDB:PYU1_G000240"/>
<dbReference type="AlphaFoldDB" id="K3W5J9"/>
<dbReference type="STRING" id="431595.K3W5J9"/>
<evidence type="ECO:0000256" key="1">
    <source>
        <dbReference type="SAM" id="MobiDB-lite"/>
    </source>
</evidence>
<dbReference type="OMA" id="KICAIGF"/>
<dbReference type="InterPro" id="IPR036249">
    <property type="entry name" value="Thioredoxin-like_sf"/>
</dbReference>
<evidence type="ECO:0000256" key="2">
    <source>
        <dbReference type="SAM" id="SignalP"/>
    </source>
</evidence>
<dbReference type="PANTHER" id="PTHR45184:SF1">
    <property type="entry name" value="DNAJ PROTEIN ERDJ3A"/>
    <property type="match status" value="1"/>
</dbReference>
<protein>
    <recommendedName>
        <fullName evidence="5">Thioredoxin domain-containing protein</fullName>
    </recommendedName>
</protein>
<dbReference type="PANTHER" id="PTHR45184">
    <property type="entry name" value="DNAJ PROTEIN ERDJ3A"/>
    <property type="match status" value="1"/>
</dbReference>
<keyword evidence="2" id="KW-0732">Signal</keyword>
<dbReference type="SUPFAM" id="SSF52833">
    <property type="entry name" value="Thioredoxin-like"/>
    <property type="match status" value="2"/>
</dbReference>
<feature type="compositionally biased region" description="Basic and acidic residues" evidence="1">
    <location>
        <begin position="719"/>
        <end position="740"/>
    </location>
</feature>
<dbReference type="InParanoid" id="K3W5J9"/>
<dbReference type="HOGENOM" id="CLU_022001_0_0_1"/>